<keyword evidence="7" id="KW-0460">Magnesium</keyword>
<accession>F4PST1</accession>
<dbReference type="Gene3D" id="1.10.1410.10">
    <property type="match status" value="1"/>
</dbReference>
<dbReference type="InterPro" id="IPR043519">
    <property type="entry name" value="NT_sf"/>
</dbReference>
<dbReference type="PANTHER" id="PTHR12271:SF40">
    <property type="entry name" value="POLY(A) RNA POLYMERASE GLD2"/>
    <property type="match status" value="1"/>
</dbReference>
<dbReference type="Pfam" id="PF03828">
    <property type="entry name" value="PAP_assoc"/>
    <property type="match status" value="1"/>
</dbReference>
<evidence type="ECO:0000256" key="3">
    <source>
        <dbReference type="ARBA" id="ARBA00004496"/>
    </source>
</evidence>
<evidence type="ECO:0000256" key="8">
    <source>
        <dbReference type="SAM" id="Coils"/>
    </source>
</evidence>
<comment type="cofactor">
    <cofactor evidence="1">
        <name>Mn(2+)</name>
        <dbReference type="ChEBI" id="CHEBI:29035"/>
    </cofactor>
</comment>
<gene>
    <name evidence="12" type="ORF">DFA_01445</name>
</gene>
<evidence type="ECO:0008006" key="14">
    <source>
        <dbReference type="Google" id="ProtNLM"/>
    </source>
</evidence>
<dbReference type="SUPFAM" id="SSF81301">
    <property type="entry name" value="Nucleotidyltransferase"/>
    <property type="match status" value="1"/>
</dbReference>
<protein>
    <recommendedName>
        <fullName evidence="14">PAP-associated domain-containing protein</fullName>
    </recommendedName>
</protein>
<evidence type="ECO:0000259" key="10">
    <source>
        <dbReference type="Pfam" id="PF03828"/>
    </source>
</evidence>
<name>F4PST1_CACFS</name>
<evidence type="ECO:0000256" key="5">
    <source>
        <dbReference type="ARBA" id="ARBA00022679"/>
    </source>
</evidence>
<keyword evidence="6" id="KW-0479">Metal-binding</keyword>
<sequence>MSTPTSTSTLKMEHVHPKLKEQIKLNNKLFSTDSDRIVGQYKRYDIDSVFDIKQQQSVTATAATTPAAAASLTSPDDNSKSQLLQQQLQKEDLDRYMERAEGLLQDCSAIILSTLSKIHYIGVERDDNNNNNNNNDSKYKKNKRKYKNQPQGGNVNGGGYYNIRQEMIEKFSSDILTVLGQGARELKGLKVESSLPSKDQRHQYLDEEWAQCTRVLLERERQEIQNTGPLMLAEQEALQKEMDKEIEAQIEPFPKEKSFNILLSKFQNEQAKEKEKLAKVLAADPAVVADNANPKGVWKTQMGALDAKHRDQMTKFEDKHNGKMDKITKKNDDIKKKIKEKYATLKENVRNKYDEQNIKNRYQSDLQKLNNTYTSKKNSLNGIPSSTPTSSTLTKNNNNQNNNNNEEQKRIEKQKQKEKEEMEKKLKLEQEEKEKKEQEENQRLEKEKRKEKELEQYLVTLSLESTTPISSETTTTTETSITATATTTTFTKKPSDPFELVEYKIQKVMKAVQEASDAIKDFKAKNNQIVVDKEILDQLTKVDFEANKNLIKQLKKLTKKKTVQEKRIKSLQERKAQLQFIMSRSARPTLPPPVQESYEKLLSDCNLLYPQLVCTDTQRGKQLLPFLQDLLTRTLKPVKVEIYLFGSSLNGLAFKNSDLDIALVTDRPLHSLSNYTFKVSNVLKSNNFKNVLAITRTRVPIIRFNDIFSSLSCDLSINNPLAIFNSKMIYDYMQIDIRVRTIAIIIKQWAKVRGINDASNNTLHSYSFVNMIIHFMQREEVLILPSLQRMANGQYYYIKGRRYGDGRVKEDHMISDKNCKYYNNLGQLREVFGKHNTMTVPELLFAFFQYYALHFDYQNSVISIRSGVILPAKTKTWDDKREYFFMIEDPFDTTFNIARSIRKPHHLAAIVKEFMRAYELLSNNAPLSELVKAPEDNDFKKKKPTK</sequence>
<evidence type="ECO:0000256" key="2">
    <source>
        <dbReference type="ARBA" id="ARBA00001946"/>
    </source>
</evidence>
<dbReference type="OMA" id="PINEYET"/>
<feature type="region of interest" description="Disordered" evidence="9">
    <location>
        <begin position="124"/>
        <end position="156"/>
    </location>
</feature>
<dbReference type="PANTHER" id="PTHR12271">
    <property type="entry name" value="POLY A POLYMERASE CID PAP -RELATED"/>
    <property type="match status" value="1"/>
</dbReference>
<dbReference type="KEGG" id="dfa:DFA_01445"/>
<feature type="compositionally biased region" description="Polar residues" evidence="9">
    <location>
        <begin position="374"/>
        <end position="383"/>
    </location>
</feature>
<feature type="domain" description="PAP-associated" evidence="10">
    <location>
        <begin position="842"/>
        <end position="894"/>
    </location>
</feature>
<evidence type="ECO:0000259" key="11">
    <source>
        <dbReference type="Pfam" id="PF22600"/>
    </source>
</evidence>
<feature type="compositionally biased region" description="Low complexity" evidence="9">
    <location>
        <begin position="384"/>
        <end position="405"/>
    </location>
</feature>
<evidence type="ECO:0000256" key="4">
    <source>
        <dbReference type="ARBA" id="ARBA00022490"/>
    </source>
</evidence>
<dbReference type="GO" id="GO:0031123">
    <property type="term" value="P:RNA 3'-end processing"/>
    <property type="evidence" value="ECO:0007669"/>
    <property type="project" value="TreeGrafter"/>
</dbReference>
<keyword evidence="5" id="KW-0808">Transferase</keyword>
<evidence type="ECO:0000256" key="6">
    <source>
        <dbReference type="ARBA" id="ARBA00022723"/>
    </source>
</evidence>
<dbReference type="OrthoDB" id="20488at2759"/>
<feature type="domain" description="Poly(A) RNA polymerase mitochondrial-like central palm" evidence="11">
    <location>
        <begin position="616"/>
        <end position="734"/>
    </location>
</feature>
<dbReference type="Gene3D" id="3.30.460.10">
    <property type="entry name" value="Beta Polymerase, domain 2"/>
    <property type="match status" value="1"/>
</dbReference>
<comment type="cofactor">
    <cofactor evidence="2">
        <name>Mg(2+)</name>
        <dbReference type="ChEBI" id="CHEBI:18420"/>
    </cofactor>
</comment>
<dbReference type="Pfam" id="PF22600">
    <property type="entry name" value="MTPAP-like_central"/>
    <property type="match status" value="1"/>
</dbReference>
<dbReference type="GO" id="GO:0046872">
    <property type="term" value="F:metal ion binding"/>
    <property type="evidence" value="ECO:0007669"/>
    <property type="project" value="UniProtKB-KW"/>
</dbReference>
<dbReference type="Proteomes" id="UP000007797">
    <property type="component" value="Unassembled WGS sequence"/>
</dbReference>
<dbReference type="EMBL" id="GL883010">
    <property type="protein sequence ID" value="EGG21559.1"/>
    <property type="molecule type" value="Genomic_DNA"/>
</dbReference>
<organism evidence="12 13">
    <name type="scientific">Cavenderia fasciculata</name>
    <name type="common">Slime mold</name>
    <name type="synonym">Dictyostelium fasciculatum</name>
    <dbReference type="NCBI Taxonomy" id="261658"/>
    <lineage>
        <taxon>Eukaryota</taxon>
        <taxon>Amoebozoa</taxon>
        <taxon>Evosea</taxon>
        <taxon>Eumycetozoa</taxon>
        <taxon>Dictyostelia</taxon>
        <taxon>Acytosteliales</taxon>
        <taxon>Cavenderiaceae</taxon>
        <taxon>Cavenderia</taxon>
    </lineage>
</organism>
<evidence type="ECO:0000256" key="1">
    <source>
        <dbReference type="ARBA" id="ARBA00001936"/>
    </source>
</evidence>
<dbReference type="InterPro" id="IPR054708">
    <property type="entry name" value="MTPAP-like_central"/>
</dbReference>
<dbReference type="AlphaFoldDB" id="F4PST1"/>
<dbReference type="CDD" id="cd05402">
    <property type="entry name" value="NT_PAP_TUTase"/>
    <property type="match status" value="1"/>
</dbReference>
<keyword evidence="4" id="KW-0963">Cytoplasm</keyword>
<dbReference type="GO" id="GO:0016779">
    <property type="term" value="F:nucleotidyltransferase activity"/>
    <property type="evidence" value="ECO:0007669"/>
    <property type="project" value="TreeGrafter"/>
</dbReference>
<keyword evidence="13" id="KW-1185">Reference proteome</keyword>
<evidence type="ECO:0000313" key="13">
    <source>
        <dbReference type="Proteomes" id="UP000007797"/>
    </source>
</evidence>
<dbReference type="SUPFAM" id="SSF81631">
    <property type="entry name" value="PAP/OAS1 substrate-binding domain"/>
    <property type="match status" value="1"/>
</dbReference>
<reference evidence="13" key="1">
    <citation type="journal article" date="2011" name="Genome Res.">
        <title>Phylogeny-wide analysis of social amoeba genomes highlights ancient origins for complex intercellular communication.</title>
        <authorList>
            <person name="Heidel A.J."/>
            <person name="Lawal H.M."/>
            <person name="Felder M."/>
            <person name="Schilde C."/>
            <person name="Helps N.R."/>
            <person name="Tunggal B."/>
            <person name="Rivero F."/>
            <person name="John U."/>
            <person name="Schleicher M."/>
            <person name="Eichinger L."/>
            <person name="Platzer M."/>
            <person name="Noegel A.A."/>
            <person name="Schaap P."/>
            <person name="Gloeckner G."/>
        </authorList>
    </citation>
    <scope>NUCLEOTIDE SEQUENCE [LARGE SCALE GENOMIC DNA]</scope>
    <source>
        <strain evidence="13">SH3</strain>
    </source>
</reference>
<dbReference type="RefSeq" id="XP_004359409.1">
    <property type="nucleotide sequence ID" value="XM_004359352.1"/>
</dbReference>
<dbReference type="GeneID" id="14872982"/>
<evidence type="ECO:0000313" key="12">
    <source>
        <dbReference type="EMBL" id="EGG21559.1"/>
    </source>
</evidence>
<evidence type="ECO:0000256" key="7">
    <source>
        <dbReference type="ARBA" id="ARBA00022842"/>
    </source>
</evidence>
<feature type="compositionally biased region" description="Basic and acidic residues" evidence="9">
    <location>
        <begin position="406"/>
        <end position="450"/>
    </location>
</feature>
<keyword evidence="8" id="KW-0175">Coiled coil</keyword>
<feature type="coiled-coil region" evidence="8">
    <location>
        <begin position="505"/>
        <end position="574"/>
    </location>
</feature>
<proteinExistence type="predicted"/>
<comment type="subcellular location">
    <subcellularLocation>
        <location evidence="3">Cytoplasm</location>
    </subcellularLocation>
</comment>
<dbReference type="GO" id="GO:0005737">
    <property type="term" value="C:cytoplasm"/>
    <property type="evidence" value="ECO:0007669"/>
    <property type="project" value="UniProtKB-SubCell"/>
</dbReference>
<feature type="region of interest" description="Disordered" evidence="9">
    <location>
        <begin position="374"/>
        <end position="450"/>
    </location>
</feature>
<evidence type="ECO:0000256" key="9">
    <source>
        <dbReference type="SAM" id="MobiDB-lite"/>
    </source>
</evidence>
<dbReference type="InterPro" id="IPR002058">
    <property type="entry name" value="PAP_assoc"/>
</dbReference>